<organism evidence="4 5">
    <name type="scientific">Seleniivibrio woodruffii</name>
    <dbReference type="NCBI Taxonomy" id="1078050"/>
    <lineage>
        <taxon>Bacteria</taxon>
        <taxon>Pseudomonadati</taxon>
        <taxon>Deferribacterota</taxon>
        <taxon>Deferribacteres</taxon>
        <taxon>Deferribacterales</taxon>
        <taxon>Geovibrionaceae</taxon>
        <taxon>Seleniivibrio</taxon>
    </lineage>
</organism>
<keyword evidence="1 4" id="KW-0489">Methyltransferase</keyword>
<keyword evidence="2 4" id="KW-0808">Transferase</keyword>
<dbReference type="OrthoDB" id="9799672at2"/>
<dbReference type="GO" id="GO:0032259">
    <property type="term" value="P:methylation"/>
    <property type="evidence" value="ECO:0007669"/>
    <property type="project" value="UniProtKB-KW"/>
</dbReference>
<dbReference type="EMBL" id="SMGG01000005">
    <property type="protein sequence ID" value="TCK60011.1"/>
    <property type="molecule type" value="Genomic_DNA"/>
</dbReference>
<dbReference type="GO" id="GO:0008171">
    <property type="term" value="F:O-methyltransferase activity"/>
    <property type="evidence" value="ECO:0007669"/>
    <property type="project" value="InterPro"/>
</dbReference>
<dbReference type="Proteomes" id="UP000294614">
    <property type="component" value="Unassembled WGS sequence"/>
</dbReference>
<dbReference type="RefSeq" id="WP_132874157.1">
    <property type="nucleotide sequence ID" value="NZ_JBLJBI010000063.1"/>
</dbReference>
<proteinExistence type="predicted"/>
<reference evidence="4 5" key="1">
    <citation type="submission" date="2019-03" db="EMBL/GenBank/DDBJ databases">
        <title>Genomic Encyclopedia of Type Strains, Phase IV (KMG-IV): sequencing the most valuable type-strain genomes for metagenomic binning, comparative biology and taxonomic classification.</title>
        <authorList>
            <person name="Goeker M."/>
        </authorList>
    </citation>
    <scope>NUCLEOTIDE SEQUENCE [LARGE SCALE GENOMIC DNA]</scope>
    <source>
        <strain evidence="4 5">DSM 24984</strain>
    </source>
</reference>
<protein>
    <submittedName>
        <fullName evidence="4">Putative O-methyltransferase YrrM</fullName>
    </submittedName>
</protein>
<evidence type="ECO:0000313" key="4">
    <source>
        <dbReference type="EMBL" id="TCK60011.1"/>
    </source>
</evidence>
<accession>A0A4V2PRT5</accession>
<dbReference type="InterPro" id="IPR002935">
    <property type="entry name" value="SAM_O-MeTrfase"/>
</dbReference>
<dbReference type="SUPFAM" id="SSF53335">
    <property type="entry name" value="S-adenosyl-L-methionine-dependent methyltransferases"/>
    <property type="match status" value="1"/>
</dbReference>
<name>A0A4V2PRT5_9BACT</name>
<evidence type="ECO:0000256" key="1">
    <source>
        <dbReference type="ARBA" id="ARBA00022603"/>
    </source>
</evidence>
<dbReference type="PANTHER" id="PTHR43167">
    <property type="entry name" value="PUTATIVE (AFU_ORTHOLOGUE AFUA_6G01830)-RELATED"/>
    <property type="match status" value="1"/>
</dbReference>
<evidence type="ECO:0000313" key="5">
    <source>
        <dbReference type="Proteomes" id="UP000294614"/>
    </source>
</evidence>
<evidence type="ECO:0000256" key="2">
    <source>
        <dbReference type="ARBA" id="ARBA00022679"/>
    </source>
</evidence>
<dbReference type="Gene3D" id="3.40.50.150">
    <property type="entry name" value="Vaccinia Virus protein VP39"/>
    <property type="match status" value="1"/>
</dbReference>
<sequence>MYPHLHEEAVTFQTPSVEPDVGEFLETFTKALRPKSILEIGCGIGVSSYYMASGSGGAKMTCLDRNEMRLEQARRICAKFPDTTFINADGVEFMKNCTETYDMIFIDSMKRQYPIAYYYAEKLLNDGGFIVLDDMFMYGHIFDEDCEIPKRYIGATTALRELIAHIKNTTVCSVLPLTGGVVVAAKRK</sequence>
<keyword evidence="5" id="KW-1185">Reference proteome</keyword>
<evidence type="ECO:0000256" key="3">
    <source>
        <dbReference type="ARBA" id="ARBA00022691"/>
    </source>
</evidence>
<dbReference type="CDD" id="cd02440">
    <property type="entry name" value="AdoMet_MTases"/>
    <property type="match status" value="1"/>
</dbReference>
<dbReference type="AlphaFoldDB" id="A0A4V2PRT5"/>
<dbReference type="InterPro" id="IPR029063">
    <property type="entry name" value="SAM-dependent_MTases_sf"/>
</dbReference>
<dbReference type="PANTHER" id="PTHR43167:SF1">
    <property type="entry name" value="PUTATIVE (AFU_ORTHOLOGUE AFUA_6G01830)-RELATED"/>
    <property type="match status" value="1"/>
</dbReference>
<dbReference type="Pfam" id="PF01596">
    <property type="entry name" value="Methyltransf_3"/>
    <property type="match status" value="1"/>
</dbReference>
<keyword evidence="3" id="KW-0949">S-adenosyl-L-methionine</keyword>
<gene>
    <name evidence="4" type="ORF">C8D98_2183</name>
</gene>
<comment type="caution">
    <text evidence="4">The sequence shown here is derived from an EMBL/GenBank/DDBJ whole genome shotgun (WGS) entry which is preliminary data.</text>
</comment>